<dbReference type="InterPro" id="IPR011711">
    <property type="entry name" value="GntR_C"/>
</dbReference>
<evidence type="ECO:0000313" key="5">
    <source>
        <dbReference type="EMBL" id="SMF49183.1"/>
    </source>
</evidence>
<dbReference type="SUPFAM" id="SSF48008">
    <property type="entry name" value="GntR ligand-binding domain-like"/>
    <property type="match status" value="1"/>
</dbReference>
<dbReference type="RefSeq" id="WP_085277631.1">
    <property type="nucleotide sequence ID" value="NZ_FXAG01000026.1"/>
</dbReference>
<feature type="domain" description="HTH gntR-type" evidence="4">
    <location>
        <begin position="21"/>
        <end position="88"/>
    </location>
</feature>
<keyword evidence="2 5" id="KW-0238">DNA-binding</keyword>
<dbReference type="PANTHER" id="PTHR43537:SF20">
    <property type="entry name" value="HTH-TYPE TRANSCRIPTIONAL REPRESSOR GLAR"/>
    <property type="match status" value="1"/>
</dbReference>
<protein>
    <submittedName>
        <fullName evidence="5">DNA-binding transcriptional regulator, GntR family</fullName>
    </submittedName>
</protein>
<evidence type="ECO:0000256" key="2">
    <source>
        <dbReference type="ARBA" id="ARBA00023125"/>
    </source>
</evidence>
<dbReference type="InterPro" id="IPR008920">
    <property type="entry name" value="TF_FadR/GntR_C"/>
</dbReference>
<gene>
    <name evidence="5" type="ORF">SAMN02745746_03624</name>
</gene>
<dbReference type="SMART" id="SM00345">
    <property type="entry name" value="HTH_GNTR"/>
    <property type="match status" value="1"/>
</dbReference>
<dbReference type="Gene3D" id="1.20.120.530">
    <property type="entry name" value="GntR ligand-binding domain-like"/>
    <property type="match status" value="1"/>
</dbReference>
<dbReference type="GO" id="GO:0003700">
    <property type="term" value="F:DNA-binding transcription factor activity"/>
    <property type="evidence" value="ECO:0007669"/>
    <property type="project" value="InterPro"/>
</dbReference>
<sequence length="243" mass="26988">MSTKHPAAPGPLRSHEEAQTKTLASILTESIRQDIIAGVFLPQSKLKVRELSERYGAGAIPLREALSRLVMSGFVEAEDQKGFRVAGISEAELLDITRIRQWIESEALRDSILHGDLDWESNLLSASHRLSHLALRNPENGEINPQWDHAHDALHSALISACTSPWLIKLSGLLREQTGRYRHISIQAESAKARDLQTEHKEIVNAALERDADRACALLAEHFALTSQLVLAQQHSKQLARTA</sequence>
<dbReference type="Pfam" id="PF00392">
    <property type="entry name" value="GntR"/>
    <property type="match status" value="1"/>
</dbReference>
<accession>A0A1Y6C7L3</accession>
<organism evidence="5 6">
    <name type="scientific">Pseudogulbenkiania subflava DSM 22618</name>
    <dbReference type="NCBI Taxonomy" id="1123014"/>
    <lineage>
        <taxon>Bacteria</taxon>
        <taxon>Pseudomonadati</taxon>
        <taxon>Pseudomonadota</taxon>
        <taxon>Betaproteobacteria</taxon>
        <taxon>Neisseriales</taxon>
        <taxon>Chromobacteriaceae</taxon>
        <taxon>Pseudogulbenkiania</taxon>
    </lineage>
</organism>
<dbReference type="PANTHER" id="PTHR43537">
    <property type="entry name" value="TRANSCRIPTIONAL REGULATOR, GNTR FAMILY"/>
    <property type="match status" value="1"/>
</dbReference>
<keyword evidence="1" id="KW-0805">Transcription regulation</keyword>
<evidence type="ECO:0000313" key="6">
    <source>
        <dbReference type="Proteomes" id="UP000192920"/>
    </source>
</evidence>
<dbReference type="AlphaFoldDB" id="A0A1Y6C7L3"/>
<dbReference type="Gene3D" id="1.10.10.10">
    <property type="entry name" value="Winged helix-like DNA-binding domain superfamily/Winged helix DNA-binding domain"/>
    <property type="match status" value="1"/>
</dbReference>
<dbReference type="STRING" id="1123014.SAMN02745746_03624"/>
<evidence type="ECO:0000259" key="4">
    <source>
        <dbReference type="PROSITE" id="PS50949"/>
    </source>
</evidence>
<dbReference type="EMBL" id="FXAG01000026">
    <property type="protein sequence ID" value="SMF49183.1"/>
    <property type="molecule type" value="Genomic_DNA"/>
</dbReference>
<reference evidence="6" key="1">
    <citation type="submission" date="2017-04" db="EMBL/GenBank/DDBJ databases">
        <authorList>
            <person name="Varghese N."/>
            <person name="Submissions S."/>
        </authorList>
    </citation>
    <scope>NUCLEOTIDE SEQUENCE [LARGE SCALE GENOMIC DNA]</scope>
    <source>
        <strain evidence="6">DSM 22618</strain>
    </source>
</reference>
<dbReference type="GO" id="GO:0003677">
    <property type="term" value="F:DNA binding"/>
    <property type="evidence" value="ECO:0007669"/>
    <property type="project" value="UniProtKB-KW"/>
</dbReference>
<dbReference type="Pfam" id="PF07729">
    <property type="entry name" value="FCD"/>
    <property type="match status" value="1"/>
</dbReference>
<proteinExistence type="predicted"/>
<dbReference type="SUPFAM" id="SSF46785">
    <property type="entry name" value="Winged helix' DNA-binding domain"/>
    <property type="match status" value="1"/>
</dbReference>
<keyword evidence="3" id="KW-0804">Transcription</keyword>
<name>A0A1Y6C7L3_9NEIS</name>
<keyword evidence="6" id="KW-1185">Reference proteome</keyword>
<dbReference type="InterPro" id="IPR036388">
    <property type="entry name" value="WH-like_DNA-bd_sf"/>
</dbReference>
<dbReference type="PROSITE" id="PS50949">
    <property type="entry name" value="HTH_GNTR"/>
    <property type="match status" value="1"/>
</dbReference>
<evidence type="ECO:0000256" key="3">
    <source>
        <dbReference type="ARBA" id="ARBA00023163"/>
    </source>
</evidence>
<dbReference type="InterPro" id="IPR000524">
    <property type="entry name" value="Tscrpt_reg_HTH_GntR"/>
</dbReference>
<dbReference type="Proteomes" id="UP000192920">
    <property type="component" value="Unassembled WGS sequence"/>
</dbReference>
<dbReference type="SMART" id="SM00895">
    <property type="entry name" value="FCD"/>
    <property type="match status" value="1"/>
</dbReference>
<evidence type="ECO:0000256" key="1">
    <source>
        <dbReference type="ARBA" id="ARBA00023015"/>
    </source>
</evidence>
<dbReference type="InterPro" id="IPR036390">
    <property type="entry name" value="WH_DNA-bd_sf"/>
</dbReference>